<sequence>MNEVELTPRPVREARGVVAGYDCLPWRLLGGGNLNDTYLLHSEHSKLIVRARKSELPVDVEAYLAELVEVVGSVLPFLQFRYRTVTEEITIIEKLSAAKVRVPVIRAYGEDWLAYTFVPGTPLATLLQSSPCVIQISHFLHEVAMANAAGLVCGDRWGGNEIVDQLGNVNLIDFDIEWFGPDLELLKNLDVAVAVAGILRNATFEESCSHVEEALRAVASVHAYDLAVVAMILDRYADFYDNDTVMLRLSLAGPSNLYRRAVSRLRSFAQSIAWGS</sequence>
<keyword evidence="2" id="KW-1185">Reference proteome</keyword>
<protein>
    <submittedName>
        <fullName evidence="1">Aminoglycoside phosphotransferase family protein</fullName>
    </submittedName>
</protein>
<dbReference type="InterPro" id="IPR011009">
    <property type="entry name" value="Kinase-like_dom_sf"/>
</dbReference>
<evidence type="ECO:0000313" key="1">
    <source>
        <dbReference type="EMBL" id="MFC3970319.1"/>
    </source>
</evidence>
<dbReference type="EMBL" id="JBHSBD010000100">
    <property type="protein sequence ID" value="MFC3970319.1"/>
    <property type="molecule type" value="Genomic_DNA"/>
</dbReference>
<dbReference type="RefSeq" id="WP_247261124.1">
    <property type="nucleotide sequence ID" value="NZ_JALJQZ010000016.1"/>
</dbReference>
<organism evidence="1 2">
    <name type="scientific">Rhizobium lemnae</name>
    <dbReference type="NCBI Taxonomy" id="1214924"/>
    <lineage>
        <taxon>Bacteria</taxon>
        <taxon>Pseudomonadati</taxon>
        <taxon>Pseudomonadota</taxon>
        <taxon>Alphaproteobacteria</taxon>
        <taxon>Hyphomicrobiales</taxon>
        <taxon>Rhizobiaceae</taxon>
        <taxon>Rhizobium/Agrobacterium group</taxon>
        <taxon>Rhizobium</taxon>
    </lineage>
</organism>
<proteinExistence type="predicted"/>
<evidence type="ECO:0000313" key="2">
    <source>
        <dbReference type="Proteomes" id="UP001595697"/>
    </source>
</evidence>
<gene>
    <name evidence="1" type="ORF">ACFOVS_19720</name>
</gene>
<accession>A0ABV8EDQ5</accession>
<dbReference type="SUPFAM" id="SSF56112">
    <property type="entry name" value="Protein kinase-like (PK-like)"/>
    <property type="match status" value="1"/>
</dbReference>
<dbReference type="Proteomes" id="UP001595697">
    <property type="component" value="Unassembled WGS sequence"/>
</dbReference>
<name>A0ABV8EDQ5_9HYPH</name>
<comment type="caution">
    <text evidence="1">The sequence shown here is derived from an EMBL/GenBank/DDBJ whole genome shotgun (WGS) entry which is preliminary data.</text>
</comment>
<reference evidence="2" key="1">
    <citation type="journal article" date="2019" name="Int. J. Syst. Evol. Microbiol.">
        <title>The Global Catalogue of Microorganisms (GCM) 10K type strain sequencing project: providing services to taxonomists for standard genome sequencing and annotation.</title>
        <authorList>
            <consortium name="The Broad Institute Genomics Platform"/>
            <consortium name="The Broad Institute Genome Sequencing Center for Infectious Disease"/>
            <person name="Wu L."/>
            <person name="Ma J."/>
        </authorList>
    </citation>
    <scope>NUCLEOTIDE SEQUENCE [LARGE SCALE GENOMIC DNA]</scope>
    <source>
        <strain evidence="2">TBRC 5781</strain>
    </source>
</reference>